<dbReference type="SUPFAM" id="SSF49329">
    <property type="entry name" value="Cu,Zn superoxide dismutase-like"/>
    <property type="match status" value="1"/>
</dbReference>
<accession>A0A915IVS3</accession>
<evidence type="ECO:0000256" key="1">
    <source>
        <dbReference type="SAM" id="SignalP"/>
    </source>
</evidence>
<feature type="signal peptide" evidence="1">
    <location>
        <begin position="1"/>
        <end position="18"/>
    </location>
</feature>
<evidence type="ECO:0000259" key="2">
    <source>
        <dbReference type="Pfam" id="PF00080"/>
    </source>
</evidence>
<dbReference type="Gene3D" id="2.60.40.200">
    <property type="entry name" value="Superoxide dismutase, copper/zinc binding domain"/>
    <property type="match status" value="1"/>
</dbReference>
<organism evidence="3 4">
    <name type="scientific">Romanomermis culicivorax</name>
    <name type="common">Nematode worm</name>
    <dbReference type="NCBI Taxonomy" id="13658"/>
    <lineage>
        <taxon>Eukaryota</taxon>
        <taxon>Metazoa</taxon>
        <taxon>Ecdysozoa</taxon>
        <taxon>Nematoda</taxon>
        <taxon>Enoplea</taxon>
        <taxon>Dorylaimia</taxon>
        <taxon>Mermithida</taxon>
        <taxon>Mermithoidea</taxon>
        <taxon>Mermithidae</taxon>
        <taxon>Romanomermis</taxon>
    </lineage>
</organism>
<evidence type="ECO:0000313" key="4">
    <source>
        <dbReference type="WBParaSite" id="nRc.2.0.1.t17901-RA"/>
    </source>
</evidence>
<dbReference type="Pfam" id="PF00080">
    <property type="entry name" value="Sod_Cu"/>
    <property type="match status" value="1"/>
</dbReference>
<feature type="domain" description="Superoxide dismutase copper/zinc binding" evidence="2">
    <location>
        <begin position="45"/>
        <end position="114"/>
    </location>
</feature>
<protein>
    <submittedName>
        <fullName evidence="4">Superoxide dismutase copper/zinc binding domain-containing protein</fullName>
    </submittedName>
</protein>
<keyword evidence="1" id="KW-0732">Signal</keyword>
<feature type="chain" id="PRO_5036926976" evidence="1">
    <location>
        <begin position="19"/>
        <end position="123"/>
    </location>
</feature>
<dbReference type="InterPro" id="IPR001424">
    <property type="entry name" value="SOD_Cu_Zn_dom"/>
</dbReference>
<dbReference type="InterPro" id="IPR036423">
    <property type="entry name" value="SOD-like_Cu/Zn_dom_sf"/>
</dbReference>
<dbReference type="AlphaFoldDB" id="A0A915IVS3"/>
<proteinExistence type="predicted"/>
<dbReference type="Proteomes" id="UP000887565">
    <property type="component" value="Unplaced"/>
</dbReference>
<dbReference type="PANTHER" id="PTHR10003">
    <property type="entry name" value="SUPEROXIDE DISMUTASE CU-ZN -RELATED"/>
    <property type="match status" value="1"/>
</dbReference>
<dbReference type="GO" id="GO:0005507">
    <property type="term" value="F:copper ion binding"/>
    <property type="evidence" value="ECO:0007669"/>
    <property type="project" value="InterPro"/>
</dbReference>
<dbReference type="GO" id="GO:0006801">
    <property type="term" value="P:superoxide metabolic process"/>
    <property type="evidence" value="ECO:0007669"/>
    <property type="project" value="InterPro"/>
</dbReference>
<keyword evidence="3" id="KW-1185">Reference proteome</keyword>
<sequence length="123" mass="13650">MWFFICLVLVTKAFEGQATLVATAYLLRNGISFRNNKVPDNYGIIGQINFTQEGKGQPVMVTVDLTSWPPESDPNLLYNYGFHVHELGNLGQNCMLAGNHFNPKNMTHGYPNDTASLMVKIAG</sequence>
<evidence type="ECO:0000313" key="3">
    <source>
        <dbReference type="Proteomes" id="UP000887565"/>
    </source>
</evidence>
<name>A0A915IVS3_ROMCU</name>
<reference evidence="4" key="1">
    <citation type="submission" date="2022-11" db="UniProtKB">
        <authorList>
            <consortium name="WormBaseParasite"/>
        </authorList>
    </citation>
    <scope>IDENTIFICATION</scope>
</reference>
<dbReference type="InterPro" id="IPR024134">
    <property type="entry name" value="SOD_Cu/Zn_/chaperone"/>
</dbReference>
<dbReference type="WBParaSite" id="nRc.2.0.1.t17901-RA">
    <property type="protein sequence ID" value="nRc.2.0.1.t17901-RA"/>
    <property type="gene ID" value="nRc.2.0.1.g17901"/>
</dbReference>